<name>B0XL12_CULQU</name>
<protein>
    <submittedName>
        <fullName evidence="3 4">Uncharacterized protein</fullName>
    </submittedName>
</protein>
<gene>
    <name evidence="4" type="primary">6054418</name>
    <name evidence="3" type="ORF">CpipJ_CPIJ020048</name>
</gene>
<evidence type="ECO:0000313" key="3">
    <source>
        <dbReference type="EMBL" id="EDS33105.1"/>
    </source>
</evidence>
<dbReference type="InParanoid" id="B0XL12"/>
<feature type="signal peptide" evidence="2">
    <location>
        <begin position="1"/>
        <end position="24"/>
    </location>
</feature>
<evidence type="ECO:0000256" key="1">
    <source>
        <dbReference type="SAM" id="Phobius"/>
    </source>
</evidence>
<accession>B0XL12</accession>
<keyword evidence="5" id="KW-1185">Reference proteome</keyword>
<reference evidence="3" key="1">
    <citation type="submission" date="2007-03" db="EMBL/GenBank/DDBJ databases">
        <title>Annotation of Culex pipiens quinquefasciatus.</title>
        <authorList>
            <consortium name="The Broad Institute Genome Sequencing Platform"/>
            <person name="Atkinson P.W."/>
            <person name="Hemingway J."/>
            <person name="Christensen B.M."/>
            <person name="Higgs S."/>
            <person name="Kodira C."/>
            <person name="Hannick L."/>
            <person name="Megy K."/>
            <person name="O'Leary S."/>
            <person name="Pearson M."/>
            <person name="Haas B.J."/>
            <person name="Mauceli E."/>
            <person name="Wortman J.R."/>
            <person name="Lee N.H."/>
            <person name="Guigo R."/>
            <person name="Stanke M."/>
            <person name="Alvarado L."/>
            <person name="Amedeo P."/>
            <person name="Antoine C.H."/>
            <person name="Arensburger P."/>
            <person name="Bidwell S.L."/>
            <person name="Crawford M."/>
            <person name="Camaro F."/>
            <person name="Devon K."/>
            <person name="Engels R."/>
            <person name="Hammond M."/>
            <person name="Howarth C."/>
            <person name="Koehrsen M."/>
            <person name="Lawson D."/>
            <person name="Montgomery P."/>
            <person name="Nene V."/>
            <person name="Nusbaum C."/>
            <person name="Puiu D."/>
            <person name="Romero-Severson J."/>
            <person name="Severson D.W."/>
            <person name="Shumway M."/>
            <person name="Sisk P."/>
            <person name="Stolte C."/>
            <person name="Zeng Q."/>
            <person name="Eisenstadt E."/>
            <person name="Fraser-Liggett C."/>
            <person name="Strausberg R."/>
            <person name="Galagan J."/>
            <person name="Birren B."/>
            <person name="Collins F.H."/>
        </authorList>
    </citation>
    <scope>NUCLEOTIDE SEQUENCE [LARGE SCALE GENOMIC DNA]</scope>
    <source>
        <strain evidence="3">JHB</strain>
    </source>
</reference>
<dbReference type="VEuPathDB" id="VectorBase:CPIJ020048"/>
<feature type="chain" id="PRO_5014567418" evidence="2">
    <location>
        <begin position="25"/>
        <end position="484"/>
    </location>
</feature>
<dbReference type="Proteomes" id="UP000002320">
    <property type="component" value="Unassembled WGS sequence"/>
</dbReference>
<evidence type="ECO:0000313" key="5">
    <source>
        <dbReference type="Proteomes" id="UP000002320"/>
    </source>
</evidence>
<reference evidence="4" key="2">
    <citation type="submission" date="2021-02" db="UniProtKB">
        <authorList>
            <consortium name="EnsemblMetazoa"/>
        </authorList>
    </citation>
    <scope>IDENTIFICATION</scope>
    <source>
        <strain evidence="4">JHB</strain>
    </source>
</reference>
<evidence type="ECO:0000256" key="2">
    <source>
        <dbReference type="SAM" id="SignalP"/>
    </source>
</evidence>
<feature type="transmembrane region" description="Helical" evidence="1">
    <location>
        <begin position="275"/>
        <end position="298"/>
    </location>
</feature>
<keyword evidence="1" id="KW-1133">Transmembrane helix</keyword>
<evidence type="ECO:0000313" key="4">
    <source>
        <dbReference type="EnsemblMetazoa" id="CPIJ020048-PA"/>
    </source>
</evidence>
<organism>
    <name type="scientific">Culex quinquefasciatus</name>
    <name type="common">Southern house mosquito</name>
    <name type="synonym">Culex pungens</name>
    <dbReference type="NCBI Taxonomy" id="7176"/>
    <lineage>
        <taxon>Eukaryota</taxon>
        <taxon>Metazoa</taxon>
        <taxon>Ecdysozoa</taxon>
        <taxon>Arthropoda</taxon>
        <taxon>Hexapoda</taxon>
        <taxon>Insecta</taxon>
        <taxon>Pterygota</taxon>
        <taxon>Neoptera</taxon>
        <taxon>Endopterygota</taxon>
        <taxon>Diptera</taxon>
        <taxon>Nematocera</taxon>
        <taxon>Culicoidea</taxon>
        <taxon>Culicidae</taxon>
        <taxon>Culicinae</taxon>
        <taxon>Culicini</taxon>
        <taxon>Culex</taxon>
        <taxon>Culex</taxon>
    </lineage>
</organism>
<dbReference type="VEuPathDB" id="VectorBase:CQUJHB020310"/>
<keyword evidence="1" id="KW-0472">Membrane</keyword>
<dbReference type="AlphaFoldDB" id="B0XL12"/>
<dbReference type="HOGENOM" id="CLU_018838_1_0_1"/>
<keyword evidence="1" id="KW-0812">Transmembrane</keyword>
<dbReference type="EnsemblMetazoa" id="CPIJ020048-RA">
    <property type="protein sequence ID" value="CPIJ020048-PA"/>
    <property type="gene ID" value="CPIJ020048"/>
</dbReference>
<dbReference type="EMBL" id="DS234181">
    <property type="protein sequence ID" value="EDS33105.1"/>
    <property type="molecule type" value="Genomic_DNA"/>
</dbReference>
<keyword evidence="2" id="KW-0732">Signal</keyword>
<proteinExistence type="predicted"/>
<sequence>MKPTGRIIKVVFALILIGPLSIRSNPDYTVNYTISVIQHLTNVVESGVPKFVFIELGLQYYFQSDILDRVLTVPELANATKYVLNCDLRVASLVNLPSRVTQLLIHGNPEACFNLLFKCLRMFDASTRVMVFTLGFMKELFESILSELNFYNVIYVDVESGEMFQGDVTAKLPEPKLLYRRSPFRHLGRYMSVFIREHVDFEHSMYYWLYETSKLLNTSIVEVWQVWMILMILFSVLHLLHWLFPTFLTNNPVLTCVCGCERFDLHKANNGEKTILFSTIVLMFFMTSAYESKLMSLIANRPSSRRIRTLQDLAESKMKIKDHSVFALNIPILANSLVNATESVDEWDKIHAYMTTKSIADFNLQLFYDPSQNINHYSILEEMLLMFVPGYVLAYRSPLVEVLEHTQAVFVETGFWQYWHNCDVHCVGTGWRNPEQDTTEADVRSMGGWEVNNRQRWYFVRNVVSQGVPVTTLHLATRKKEPFF</sequence>
<dbReference type="KEGG" id="cqu:CpipJ_CPIJ020048"/>
<feature type="transmembrane region" description="Helical" evidence="1">
    <location>
        <begin position="223"/>
        <end position="244"/>
    </location>
</feature>